<dbReference type="STRING" id="234267.Acid_1243"/>
<keyword evidence="2" id="KW-0732">Signal</keyword>
<feature type="domain" description="DUF1585" evidence="3">
    <location>
        <begin position="900"/>
        <end position="973"/>
    </location>
</feature>
<accession>Q029N9</accession>
<dbReference type="InterPro" id="IPR013039">
    <property type="entry name" value="DUF1588"/>
</dbReference>
<dbReference type="InParanoid" id="Q029N9"/>
<feature type="domain" description="DUF1588" evidence="5">
    <location>
        <begin position="787"/>
        <end position="885"/>
    </location>
</feature>
<sequence precursor="true">MGRRVSVIGLLLISGSSYAADDGSLERRFSQDVRPFLASYCIACHSGNSAAAQFDLKAYTDVALVVRDYPRWNLVLEKLAAGEMPPKMVKQPPVDARNEVIEWVKAVRSDEARKHAGDPGLVLARRLSNAEYNYTIRDLTGVDMRPTREFPVDPANTAGFDNSGESLTTSPALLNKYLQAAREVGDHMVLTPDGFTFAPHPMLVETDREKFAIKRIVDFYERQPTDYADYFQAAWRYKHRTGGPTLAATAAQSKVSAKYLAMVWDLLEGKADEVGPVGKLRGMWRALPAEGDVRLKCVEMRDFAIRIRNHTAMQFAAPLVRGLPAGSQPLLNWKLRQFTMHRRESDPKALRKDTDPPLEAPVIPKYPGLHQEAAYRWAALMDKARVDDRDLVVPAGEVERYQAAFARFASVFPDVFYVKERGRYFPDDSQDKGRLLSAGYHNVMGYWRDDAPLSELILDEPGQKELNRLWDEFDFIADYTAHTWVQYYFNQSGEVAGKGAESGTLRPSDKEVSTPQVIFELRDAYLAKAAASNNPVADEAIRYHFQWVNDTLRRVEKMRADAEPRHIDALLKFAGRAYRRPLVPAEREKLLGFYRSLREKNSLSHEEAIRDSVVSVLMSPKFAYRIDAGGTQQGAQPLSSYGLASRLSYFLWSSMPDEKLLAHAADGSLLKSDTLVAEARRMMTDDRARALAVEFGGNWLDFRRFEEHNAVDRDRFPSFTNDLREAMFEEPIRFLGDVIRRNGSVLDLLYGDYTFVNPVLAKHYGMPAVTGTPDTWVRVDGAGQYGRGGVLPMAVFLTQNAPGLRTSPVKRGYWVVRRVLGETIPPPPATVPELPHDEAKMDLPLREMLAKHRENPACAACHARFDSFGLAFEGYGPIGEKRTHDLAGHAVDTQAVFPGGAKGEGFAGVQTNIREHRQNDFLDNLSRKLLAYALGRSLMLSDEATVEQMRSALGANNYRFASLVETIVTSPQFVNKRNPDPPEKGR</sequence>
<feature type="compositionally biased region" description="Basic and acidic residues" evidence="1">
    <location>
        <begin position="344"/>
        <end position="355"/>
    </location>
</feature>
<gene>
    <name evidence="8" type="ordered locus">Acid_1243</name>
</gene>
<evidence type="ECO:0000256" key="2">
    <source>
        <dbReference type="SAM" id="SignalP"/>
    </source>
</evidence>
<dbReference type="HOGENOM" id="CLU_007458_0_0_0"/>
<dbReference type="InterPro" id="IPR013036">
    <property type="entry name" value="DUF1587"/>
</dbReference>
<dbReference type="eggNOG" id="COG2010">
    <property type="taxonomic scope" value="Bacteria"/>
</dbReference>
<organism evidence="8">
    <name type="scientific">Solibacter usitatus (strain Ellin6076)</name>
    <dbReference type="NCBI Taxonomy" id="234267"/>
    <lineage>
        <taxon>Bacteria</taxon>
        <taxon>Pseudomonadati</taxon>
        <taxon>Acidobacteriota</taxon>
        <taxon>Terriglobia</taxon>
        <taxon>Bryobacterales</taxon>
        <taxon>Solibacteraceae</taxon>
        <taxon>Candidatus Solibacter</taxon>
    </lineage>
</organism>
<dbReference type="Pfam" id="PF07624">
    <property type="entry name" value="PSD2"/>
    <property type="match status" value="1"/>
</dbReference>
<feature type="signal peptide" evidence="2">
    <location>
        <begin position="1"/>
        <end position="19"/>
    </location>
</feature>
<evidence type="ECO:0000259" key="4">
    <source>
        <dbReference type="Pfam" id="PF07626"/>
    </source>
</evidence>
<dbReference type="KEGG" id="sus:Acid_1243"/>
<evidence type="ECO:0000256" key="1">
    <source>
        <dbReference type="SAM" id="MobiDB-lite"/>
    </source>
</evidence>
<feature type="domain" description="DUF1592" evidence="6">
    <location>
        <begin position="638"/>
        <end position="766"/>
    </location>
</feature>
<dbReference type="Pfam" id="PF07637">
    <property type="entry name" value="PSD5"/>
    <property type="match status" value="1"/>
</dbReference>
<dbReference type="EMBL" id="CP000473">
    <property type="protein sequence ID" value="ABJ82237.1"/>
    <property type="molecule type" value="Genomic_DNA"/>
</dbReference>
<reference evidence="8" key="1">
    <citation type="submission" date="2006-10" db="EMBL/GenBank/DDBJ databases">
        <title>Complete sequence of Solibacter usitatus Ellin6076.</title>
        <authorList>
            <consortium name="US DOE Joint Genome Institute"/>
            <person name="Copeland A."/>
            <person name="Lucas S."/>
            <person name="Lapidus A."/>
            <person name="Barry K."/>
            <person name="Detter J.C."/>
            <person name="Glavina del Rio T."/>
            <person name="Hammon N."/>
            <person name="Israni S."/>
            <person name="Dalin E."/>
            <person name="Tice H."/>
            <person name="Pitluck S."/>
            <person name="Thompson L.S."/>
            <person name="Brettin T."/>
            <person name="Bruce D."/>
            <person name="Han C."/>
            <person name="Tapia R."/>
            <person name="Gilna P."/>
            <person name="Schmutz J."/>
            <person name="Larimer F."/>
            <person name="Land M."/>
            <person name="Hauser L."/>
            <person name="Kyrpides N."/>
            <person name="Mikhailova N."/>
            <person name="Janssen P.H."/>
            <person name="Kuske C.R."/>
            <person name="Richardson P."/>
        </authorList>
    </citation>
    <scope>NUCLEOTIDE SEQUENCE</scope>
    <source>
        <strain evidence="8">Ellin6076</strain>
    </source>
</reference>
<dbReference type="InterPro" id="IPR013042">
    <property type="entry name" value="DUF1592"/>
</dbReference>
<evidence type="ECO:0000259" key="7">
    <source>
        <dbReference type="Pfam" id="PF07637"/>
    </source>
</evidence>
<feature type="region of interest" description="Disordered" evidence="1">
    <location>
        <begin position="344"/>
        <end position="363"/>
    </location>
</feature>
<dbReference type="Pfam" id="PF07631">
    <property type="entry name" value="PSD4"/>
    <property type="match status" value="1"/>
</dbReference>
<feature type="domain" description="DUF1595" evidence="7">
    <location>
        <begin position="569"/>
        <end position="626"/>
    </location>
</feature>
<evidence type="ECO:0000259" key="6">
    <source>
        <dbReference type="Pfam" id="PF07631"/>
    </source>
</evidence>
<feature type="domain" description="DUF1587" evidence="4">
    <location>
        <begin position="125"/>
        <end position="189"/>
    </location>
</feature>
<evidence type="ECO:0000259" key="5">
    <source>
        <dbReference type="Pfam" id="PF07627"/>
    </source>
</evidence>
<evidence type="ECO:0000259" key="3">
    <source>
        <dbReference type="Pfam" id="PF07624"/>
    </source>
</evidence>
<evidence type="ECO:0000313" key="8">
    <source>
        <dbReference type="EMBL" id="ABJ82237.1"/>
    </source>
</evidence>
<name>Q029N9_SOLUE</name>
<protein>
    <recommendedName>
        <fullName evidence="9">Cytochrome c domain-containing protein</fullName>
    </recommendedName>
</protein>
<evidence type="ECO:0008006" key="9">
    <source>
        <dbReference type="Google" id="ProtNLM"/>
    </source>
</evidence>
<dbReference type="AlphaFoldDB" id="Q029N9"/>
<feature type="chain" id="PRO_5004163273" description="Cytochrome c domain-containing protein" evidence="2">
    <location>
        <begin position="20"/>
        <end position="986"/>
    </location>
</feature>
<dbReference type="InterPro" id="IPR013043">
    <property type="entry name" value="DUF1595"/>
</dbReference>
<dbReference type="Pfam" id="PF07627">
    <property type="entry name" value="PSCyt3"/>
    <property type="match status" value="1"/>
</dbReference>
<proteinExistence type="predicted"/>
<dbReference type="InterPro" id="IPR011478">
    <property type="entry name" value="DUF1585"/>
</dbReference>
<dbReference type="Pfam" id="PF07626">
    <property type="entry name" value="PSD3"/>
    <property type="match status" value="1"/>
</dbReference>